<comment type="caution">
    <text evidence="1">The sequence shown here is derived from an EMBL/GenBank/DDBJ whole genome shotgun (WGS) entry which is preliminary data.</text>
</comment>
<gene>
    <name evidence="1" type="ORF">KUTeg_009946</name>
</gene>
<dbReference type="Proteomes" id="UP001217089">
    <property type="component" value="Unassembled WGS sequence"/>
</dbReference>
<organism evidence="1 2">
    <name type="scientific">Tegillarca granosa</name>
    <name type="common">Malaysian cockle</name>
    <name type="synonym">Anadara granosa</name>
    <dbReference type="NCBI Taxonomy" id="220873"/>
    <lineage>
        <taxon>Eukaryota</taxon>
        <taxon>Metazoa</taxon>
        <taxon>Spiralia</taxon>
        <taxon>Lophotrochozoa</taxon>
        <taxon>Mollusca</taxon>
        <taxon>Bivalvia</taxon>
        <taxon>Autobranchia</taxon>
        <taxon>Pteriomorphia</taxon>
        <taxon>Arcoida</taxon>
        <taxon>Arcoidea</taxon>
        <taxon>Arcidae</taxon>
        <taxon>Tegillarca</taxon>
    </lineage>
</organism>
<accession>A0ABQ9F5B8</accession>
<evidence type="ECO:0000313" key="2">
    <source>
        <dbReference type="Proteomes" id="UP001217089"/>
    </source>
</evidence>
<sequence>MKQTRHIKSLFCHKKGTGILSRKQEETKTFDQIYKDTGLLIRTFREEEASTLDTIDNTTEQM</sequence>
<reference evidence="1 2" key="1">
    <citation type="submission" date="2022-12" db="EMBL/GenBank/DDBJ databases">
        <title>Chromosome-level genome of Tegillarca granosa.</title>
        <authorList>
            <person name="Kim J."/>
        </authorList>
    </citation>
    <scope>NUCLEOTIDE SEQUENCE [LARGE SCALE GENOMIC DNA]</scope>
    <source>
        <strain evidence="1">Teg-2019</strain>
        <tissue evidence="1">Adductor muscle</tissue>
    </source>
</reference>
<evidence type="ECO:0000313" key="1">
    <source>
        <dbReference type="EMBL" id="KAJ8312573.1"/>
    </source>
</evidence>
<dbReference type="EMBL" id="JARBDR010000440">
    <property type="protein sequence ID" value="KAJ8312573.1"/>
    <property type="molecule type" value="Genomic_DNA"/>
</dbReference>
<protein>
    <submittedName>
        <fullName evidence="1">Uncharacterized protein</fullName>
    </submittedName>
</protein>
<name>A0ABQ9F5B8_TEGGR</name>
<keyword evidence="2" id="KW-1185">Reference proteome</keyword>
<proteinExistence type="predicted"/>